<dbReference type="GO" id="GO:0005737">
    <property type="term" value="C:cytoplasm"/>
    <property type="evidence" value="ECO:0007669"/>
    <property type="project" value="UniProtKB-SubCell"/>
</dbReference>
<dbReference type="EMBL" id="CAEZWW010000057">
    <property type="protein sequence ID" value="CAB4671006.1"/>
    <property type="molecule type" value="Genomic_DNA"/>
</dbReference>
<keyword evidence="15" id="KW-0520">NAD</keyword>
<evidence type="ECO:0000256" key="17">
    <source>
        <dbReference type="ARBA" id="ARBA00023239"/>
    </source>
</evidence>
<evidence type="ECO:0000256" key="5">
    <source>
        <dbReference type="ARBA" id="ARBA00004496"/>
    </source>
</evidence>
<gene>
    <name evidence="21" type="ORF">UFOPK2310_00612</name>
</gene>
<dbReference type="InterPro" id="IPR030960">
    <property type="entry name" value="DHQS/DOIS_N"/>
</dbReference>
<dbReference type="GO" id="GO:0003856">
    <property type="term" value="F:3-dehydroquinate synthase activity"/>
    <property type="evidence" value="ECO:0007669"/>
    <property type="project" value="UniProtKB-EC"/>
</dbReference>
<comment type="subcellular location">
    <subcellularLocation>
        <location evidence="5">Cytoplasm</location>
    </subcellularLocation>
</comment>
<keyword evidence="12" id="KW-0479">Metal-binding</keyword>
<comment type="cofactor">
    <cofactor evidence="4">
        <name>Zn(2+)</name>
        <dbReference type="ChEBI" id="CHEBI:29105"/>
    </cofactor>
</comment>
<evidence type="ECO:0000256" key="11">
    <source>
        <dbReference type="ARBA" id="ARBA00022605"/>
    </source>
</evidence>
<dbReference type="PANTHER" id="PTHR43622">
    <property type="entry name" value="3-DEHYDROQUINATE SYNTHASE"/>
    <property type="match status" value="1"/>
</dbReference>
<dbReference type="NCBIfam" id="TIGR01357">
    <property type="entry name" value="aroB"/>
    <property type="match status" value="1"/>
</dbReference>
<evidence type="ECO:0000256" key="15">
    <source>
        <dbReference type="ARBA" id="ARBA00023027"/>
    </source>
</evidence>
<evidence type="ECO:0000256" key="16">
    <source>
        <dbReference type="ARBA" id="ARBA00023141"/>
    </source>
</evidence>
<dbReference type="Gene3D" id="3.40.50.1970">
    <property type="match status" value="1"/>
</dbReference>
<evidence type="ECO:0000256" key="1">
    <source>
        <dbReference type="ARBA" id="ARBA00001393"/>
    </source>
</evidence>
<dbReference type="InterPro" id="IPR030963">
    <property type="entry name" value="DHQ_synth_fam"/>
</dbReference>
<keyword evidence="14" id="KW-0862">Zinc</keyword>
<evidence type="ECO:0000259" key="20">
    <source>
        <dbReference type="Pfam" id="PF24621"/>
    </source>
</evidence>
<dbReference type="InterPro" id="IPR050071">
    <property type="entry name" value="Dehydroquinate_synthase"/>
</dbReference>
<feature type="domain" description="3-dehydroquinate synthase C-terminal" evidence="20">
    <location>
        <begin position="191"/>
        <end position="341"/>
    </location>
</feature>
<protein>
    <recommendedName>
        <fullName evidence="9">3-dehydroquinate synthase</fullName>
        <ecNumber evidence="8">4.2.3.4</ecNumber>
    </recommendedName>
</protein>
<dbReference type="FunFam" id="3.40.50.1970:FF:000007">
    <property type="entry name" value="Pentafunctional AROM polypeptide"/>
    <property type="match status" value="1"/>
</dbReference>
<dbReference type="PIRSF" id="PIRSF001455">
    <property type="entry name" value="DHQ_synth"/>
    <property type="match status" value="1"/>
</dbReference>
<dbReference type="SUPFAM" id="SSF56796">
    <property type="entry name" value="Dehydroquinate synthase-like"/>
    <property type="match status" value="1"/>
</dbReference>
<evidence type="ECO:0000256" key="4">
    <source>
        <dbReference type="ARBA" id="ARBA00001947"/>
    </source>
</evidence>
<keyword evidence="13" id="KW-0547">Nucleotide-binding</keyword>
<proteinExistence type="inferred from homology"/>
<evidence type="ECO:0000256" key="13">
    <source>
        <dbReference type="ARBA" id="ARBA00022741"/>
    </source>
</evidence>
<comment type="catalytic activity">
    <reaction evidence="1">
        <text>7-phospho-2-dehydro-3-deoxy-D-arabino-heptonate = 3-dehydroquinate + phosphate</text>
        <dbReference type="Rhea" id="RHEA:21968"/>
        <dbReference type="ChEBI" id="CHEBI:32364"/>
        <dbReference type="ChEBI" id="CHEBI:43474"/>
        <dbReference type="ChEBI" id="CHEBI:58394"/>
        <dbReference type="EC" id="4.2.3.4"/>
    </reaction>
</comment>
<dbReference type="PANTHER" id="PTHR43622:SF7">
    <property type="entry name" value="3-DEHYDROQUINATE SYNTHASE, CHLOROPLASTIC"/>
    <property type="match status" value="1"/>
</dbReference>
<evidence type="ECO:0000256" key="12">
    <source>
        <dbReference type="ARBA" id="ARBA00022723"/>
    </source>
</evidence>
<feature type="domain" description="3-dehydroquinate synthase N-terminal" evidence="19">
    <location>
        <begin position="77"/>
        <end position="187"/>
    </location>
</feature>
<dbReference type="GO" id="GO:0009073">
    <property type="term" value="P:aromatic amino acid family biosynthetic process"/>
    <property type="evidence" value="ECO:0007669"/>
    <property type="project" value="UniProtKB-KW"/>
</dbReference>
<dbReference type="Gene3D" id="1.20.1090.10">
    <property type="entry name" value="Dehydroquinate synthase-like - alpha domain"/>
    <property type="match status" value="1"/>
</dbReference>
<evidence type="ECO:0000256" key="7">
    <source>
        <dbReference type="ARBA" id="ARBA00005412"/>
    </source>
</evidence>
<comment type="pathway">
    <text evidence="6">Metabolic intermediate biosynthesis; chorismate biosynthesis; chorismate from D-erythrose 4-phosphate and phosphoenolpyruvate: step 2/7.</text>
</comment>
<evidence type="ECO:0000256" key="18">
    <source>
        <dbReference type="ARBA" id="ARBA00023285"/>
    </source>
</evidence>
<evidence type="ECO:0000256" key="9">
    <source>
        <dbReference type="ARBA" id="ARBA00017684"/>
    </source>
</evidence>
<keyword evidence="17" id="KW-0456">Lyase</keyword>
<evidence type="ECO:0000313" key="21">
    <source>
        <dbReference type="EMBL" id="CAB4671006.1"/>
    </source>
</evidence>
<dbReference type="CDD" id="cd08195">
    <property type="entry name" value="DHQS"/>
    <property type="match status" value="1"/>
</dbReference>
<evidence type="ECO:0000256" key="8">
    <source>
        <dbReference type="ARBA" id="ARBA00013031"/>
    </source>
</evidence>
<dbReference type="GO" id="GO:0000166">
    <property type="term" value="F:nucleotide binding"/>
    <property type="evidence" value="ECO:0007669"/>
    <property type="project" value="UniProtKB-KW"/>
</dbReference>
<comment type="similarity">
    <text evidence="7">Belongs to the sugar phosphate cyclases superfamily. Dehydroquinate synthase family.</text>
</comment>
<name>A0A6J6MAM4_9ZZZZ</name>
<evidence type="ECO:0000256" key="3">
    <source>
        <dbReference type="ARBA" id="ARBA00001941"/>
    </source>
</evidence>
<evidence type="ECO:0000256" key="6">
    <source>
        <dbReference type="ARBA" id="ARBA00004661"/>
    </source>
</evidence>
<dbReference type="GO" id="GO:0008652">
    <property type="term" value="P:amino acid biosynthetic process"/>
    <property type="evidence" value="ECO:0007669"/>
    <property type="project" value="UniProtKB-KW"/>
</dbReference>
<dbReference type="InterPro" id="IPR056179">
    <property type="entry name" value="DHQS_C"/>
</dbReference>
<comment type="cofactor">
    <cofactor evidence="3">
        <name>Co(2+)</name>
        <dbReference type="ChEBI" id="CHEBI:48828"/>
    </cofactor>
</comment>
<evidence type="ECO:0000256" key="2">
    <source>
        <dbReference type="ARBA" id="ARBA00001911"/>
    </source>
</evidence>
<comment type="cofactor">
    <cofactor evidence="2">
        <name>NAD(+)</name>
        <dbReference type="ChEBI" id="CHEBI:57540"/>
    </cofactor>
</comment>
<keyword evidence="10" id="KW-0963">Cytoplasm</keyword>
<evidence type="ECO:0000256" key="10">
    <source>
        <dbReference type="ARBA" id="ARBA00022490"/>
    </source>
</evidence>
<sequence length="377" mass="40221">MRLRRSLEAMKVTDSICITVRAEHSYEVHIGSGCIATLPSMLTGAGRLAIIYQRPVLEWVELIRAQFVYQGALVVLIEVPEGEAAKSAAVLEECWQKLGELGFTRNDAVIAVGGGAVTDLAGFVAATWLRGIRNVNVPTTLLGMVDAAVGGKTGINSAAGKNLVGAFHSPVGVICDLDTLMTLPRPDLVAGMAEVAKIGLTSDPTILADLRRDVTTCCDPSSSLMADLIRRAVQVKADVVGGDFKELSSSASQPALGREVLNYGHTFGHAIERVEDYRWRHGEAISVGMIFVAELARLGGRLGESEVATHREILGSLGLPTSYAPGRWEQLLAAMQVDKKARGNTLRFVILTGIGHPVEWSGPDPDLLLAAYESLTA</sequence>
<evidence type="ECO:0000259" key="19">
    <source>
        <dbReference type="Pfam" id="PF01761"/>
    </source>
</evidence>
<dbReference type="Pfam" id="PF01761">
    <property type="entry name" value="DHQ_synthase"/>
    <property type="match status" value="1"/>
</dbReference>
<dbReference type="HAMAP" id="MF_00110">
    <property type="entry name" value="DHQ_synthase"/>
    <property type="match status" value="1"/>
</dbReference>
<accession>A0A6J6MAM4</accession>
<dbReference type="AlphaFoldDB" id="A0A6J6MAM4"/>
<dbReference type="EC" id="4.2.3.4" evidence="8"/>
<dbReference type="GO" id="GO:0046872">
    <property type="term" value="F:metal ion binding"/>
    <property type="evidence" value="ECO:0007669"/>
    <property type="project" value="UniProtKB-KW"/>
</dbReference>
<keyword evidence="18" id="KW-0170">Cobalt</keyword>
<reference evidence="21" key="1">
    <citation type="submission" date="2020-05" db="EMBL/GenBank/DDBJ databases">
        <authorList>
            <person name="Chiriac C."/>
            <person name="Salcher M."/>
            <person name="Ghai R."/>
            <person name="Kavagutti S V."/>
        </authorList>
    </citation>
    <scope>NUCLEOTIDE SEQUENCE</scope>
</reference>
<organism evidence="21">
    <name type="scientific">freshwater metagenome</name>
    <dbReference type="NCBI Taxonomy" id="449393"/>
    <lineage>
        <taxon>unclassified sequences</taxon>
        <taxon>metagenomes</taxon>
        <taxon>ecological metagenomes</taxon>
    </lineage>
</organism>
<keyword evidence="16" id="KW-0057">Aromatic amino acid biosynthesis</keyword>
<evidence type="ECO:0000256" key="14">
    <source>
        <dbReference type="ARBA" id="ARBA00022833"/>
    </source>
</evidence>
<keyword evidence="11" id="KW-0028">Amino-acid biosynthesis</keyword>
<dbReference type="InterPro" id="IPR016037">
    <property type="entry name" value="DHQ_synth_AroB"/>
</dbReference>
<dbReference type="Pfam" id="PF24621">
    <property type="entry name" value="DHQS_C"/>
    <property type="match status" value="1"/>
</dbReference>